<dbReference type="SUPFAM" id="SSF48652">
    <property type="entry name" value="Tetraspanin"/>
    <property type="match status" value="1"/>
</dbReference>
<dbReference type="InterPro" id="IPR018503">
    <property type="entry name" value="Tetraspanin_CS"/>
</dbReference>
<evidence type="ECO:0000256" key="6">
    <source>
        <dbReference type="ARBA" id="ARBA00023180"/>
    </source>
</evidence>
<dbReference type="GO" id="GO:0005886">
    <property type="term" value="C:plasma membrane"/>
    <property type="evidence" value="ECO:0007669"/>
    <property type="project" value="TreeGrafter"/>
</dbReference>
<dbReference type="Ensembl" id="ENSCMUT00000033647.1">
    <property type="protein sequence ID" value="ENSCMUP00000029510.1"/>
    <property type="gene ID" value="ENSCMUG00000012404.2"/>
</dbReference>
<evidence type="ECO:0000256" key="8">
    <source>
        <dbReference type="ARBA" id="ARBA00072056"/>
    </source>
</evidence>
<evidence type="ECO:0000256" key="7">
    <source>
        <dbReference type="ARBA" id="ARBA00056010"/>
    </source>
</evidence>
<dbReference type="PANTHER" id="PTHR19282">
    <property type="entry name" value="TETRASPANIN"/>
    <property type="match status" value="1"/>
</dbReference>
<protein>
    <recommendedName>
        <fullName evidence="8">Tetraspanin-7</fullName>
    </recommendedName>
    <alternativeName>
        <fullName evidence="9">Transmembrane 4 superfamily member 2</fullName>
    </alternativeName>
</protein>
<dbReference type="InterPro" id="IPR018499">
    <property type="entry name" value="Tetraspanin/Peripherin"/>
</dbReference>
<keyword evidence="11" id="KW-1185">Reference proteome</keyword>
<dbReference type="InterPro" id="IPR008952">
    <property type="entry name" value="Tetraspanin_EC2_sf"/>
</dbReference>
<evidence type="ECO:0000256" key="2">
    <source>
        <dbReference type="ARBA" id="ARBA00006840"/>
    </source>
</evidence>
<dbReference type="PRINTS" id="PR00259">
    <property type="entry name" value="TMFOUR"/>
</dbReference>
<accession>A0A8U7NH20</accession>
<evidence type="ECO:0000256" key="4">
    <source>
        <dbReference type="ARBA" id="ARBA00022989"/>
    </source>
</evidence>
<keyword evidence="4" id="KW-1133">Transmembrane helix</keyword>
<reference evidence="10" key="3">
    <citation type="submission" date="2025-09" db="UniProtKB">
        <authorList>
            <consortium name="Ensembl"/>
        </authorList>
    </citation>
    <scope>IDENTIFICATION</scope>
</reference>
<dbReference type="InterPro" id="IPR048232">
    <property type="entry name" value="TSN6/7_LEL"/>
</dbReference>
<name>A0A8U7NH20_CORMO</name>
<comment type="function">
    <text evidence="7">May be involved in cell proliferation and cell motility.</text>
</comment>
<keyword evidence="5" id="KW-0472">Membrane</keyword>
<dbReference type="CDD" id="cd03161">
    <property type="entry name" value="TM4SF2_6_like_LEL"/>
    <property type="match status" value="1"/>
</dbReference>
<dbReference type="PANTHER" id="PTHR19282:SF169">
    <property type="entry name" value="TETRASPANIN-6"/>
    <property type="match status" value="1"/>
</dbReference>
<dbReference type="AlphaFoldDB" id="A0A8U7NH20"/>
<evidence type="ECO:0000313" key="11">
    <source>
        <dbReference type="Proteomes" id="UP000694553"/>
    </source>
</evidence>
<dbReference type="Gene3D" id="1.10.1450.10">
    <property type="entry name" value="Tetraspanin"/>
    <property type="match status" value="1"/>
</dbReference>
<dbReference type="Pfam" id="PF00335">
    <property type="entry name" value="Tetraspanin"/>
    <property type="match status" value="2"/>
</dbReference>
<dbReference type="PROSITE" id="PS00421">
    <property type="entry name" value="TM4_1"/>
    <property type="match status" value="1"/>
</dbReference>
<keyword evidence="3" id="KW-0812">Transmembrane</keyword>
<evidence type="ECO:0000256" key="1">
    <source>
        <dbReference type="ARBA" id="ARBA00004141"/>
    </source>
</evidence>
<organism evidence="10 11">
    <name type="scientific">Corvus moneduloides</name>
    <name type="common">New Caledonian crow</name>
    <dbReference type="NCBI Taxonomy" id="1196302"/>
    <lineage>
        <taxon>Eukaryota</taxon>
        <taxon>Metazoa</taxon>
        <taxon>Chordata</taxon>
        <taxon>Craniata</taxon>
        <taxon>Vertebrata</taxon>
        <taxon>Euteleostomi</taxon>
        <taxon>Archelosauria</taxon>
        <taxon>Archosauria</taxon>
        <taxon>Dinosauria</taxon>
        <taxon>Saurischia</taxon>
        <taxon>Theropoda</taxon>
        <taxon>Coelurosauria</taxon>
        <taxon>Aves</taxon>
        <taxon>Neognathae</taxon>
        <taxon>Neoaves</taxon>
        <taxon>Telluraves</taxon>
        <taxon>Australaves</taxon>
        <taxon>Passeriformes</taxon>
        <taxon>Corvoidea</taxon>
        <taxon>Corvidae</taxon>
        <taxon>Corvus</taxon>
    </lineage>
</organism>
<comment type="subcellular location">
    <subcellularLocation>
        <location evidence="1">Membrane</location>
        <topology evidence="1">Multi-pass membrane protein</topology>
    </subcellularLocation>
</comment>
<dbReference type="FunFam" id="1.10.1450.10:FF:000003">
    <property type="entry name" value="Tetraspanin"/>
    <property type="match status" value="1"/>
</dbReference>
<reference evidence="10" key="2">
    <citation type="submission" date="2025-08" db="UniProtKB">
        <authorList>
            <consortium name="Ensembl"/>
        </authorList>
    </citation>
    <scope>IDENTIFICATION</scope>
</reference>
<reference evidence="11" key="1">
    <citation type="submission" date="2019-10" db="EMBL/GenBank/DDBJ databases">
        <title>Corvus moneduloides (New Caledonian crow) genome, bCorMon1, primary haplotype.</title>
        <authorList>
            <person name="Rutz C."/>
            <person name="Fungtammasan C."/>
            <person name="Mountcastle J."/>
            <person name="Formenti G."/>
            <person name="Chow W."/>
            <person name="Howe K."/>
            <person name="Steele M.P."/>
            <person name="Fernandes J."/>
            <person name="Gilbert M.T.P."/>
            <person name="Fedrigo O."/>
            <person name="Jarvis E.D."/>
            <person name="Gemmell N."/>
        </authorList>
    </citation>
    <scope>NUCLEOTIDE SEQUENCE [LARGE SCALE GENOMIC DNA]</scope>
</reference>
<comment type="similarity">
    <text evidence="2">Belongs to the tetraspanin (TM4SF) family.</text>
</comment>
<sequence length="270" mass="29738">MASPSRRLQTKPVITCLKSVLLTYTFVFWVSGIVLLAVGIWGRVSLAVYFSLLDEKATNVPFVLVGAGTVVVLLGTFGCFATCRGSTWMLKLIKTNFESNLNLALEDYNVTADRHSEAVDTIQRTLHCCGVQNYSDWERTEYFSQRGIPRSCCKNQNDCSEEDLKDPNKAKLKVFVDGCFFLVTSTMESKMSVVAGISFGIACFQVNLPCLAWEECRVTLACLQRYLILVQSLVFTKGTVGFSQGGAATVWIPLGFNLPAVQGPVSYTQG</sequence>
<evidence type="ECO:0000256" key="9">
    <source>
        <dbReference type="ARBA" id="ARBA00081335"/>
    </source>
</evidence>
<evidence type="ECO:0000256" key="5">
    <source>
        <dbReference type="ARBA" id="ARBA00023136"/>
    </source>
</evidence>
<gene>
    <name evidence="10" type="primary">TSPAN6</name>
</gene>
<evidence type="ECO:0000256" key="3">
    <source>
        <dbReference type="ARBA" id="ARBA00022692"/>
    </source>
</evidence>
<keyword evidence="6" id="KW-0325">Glycoprotein</keyword>
<proteinExistence type="inferred from homology"/>
<dbReference type="Proteomes" id="UP000694553">
    <property type="component" value="Unassembled WGS sequence"/>
</dbReference>
<evidence type="ECO:0000313" key="10">
    <source>
        <dbReference type="Ensembl" id="ENSCMUP00000029510.1"/>
    </source>
</evidence>